<sequence length="68" mass="7387">MTDATTQTHRQTHPHTHRHAHGAAESAHEHAQARLRPASLLESSAGARLGSGSLLIALLWAAVWWALH</sequence>
<keyword evidence="2" id="KW-0812">Transmembrane</keyword>
<evidence type="ECO:0000256" key="2">
    <source>
        <dbReference type="SAM" id="Phobius"/>
    </source>
</evidence>
<evidence type="ECO:0000313" key="4">
    <source>
        <dbReference type="Proteomes" id="UP001144323"/>
    </source>
</evidence>
<name>A0A9W6GTS1_9HYPH</name>
<evidence type="ECO:0000256" key="1">
    <source>
        <dbReference type="SAM" id="MobiDB-lite"/>
    </source>
</evidence>
<protein>
    <submittedName>
        <fullName evidence="3">Uncharacterized protein</fullName>
    </submittedName>
</protein>
<dbReference type="Proteomes" id="UP001144323">
    <property type="component" value="Unassembled WGS sequence"/>
</dbReference>
<dbReference type="AlphaFoldDB" id="A0A9W6GTS1"/>
<keyword evidence="2" id="KW-0472">Membrane</keyword>
<keyword evidence="2" id="KW-1133">Transmembrane helix</keyword>
<feature type="region of interest" description="Disordered" evidence="1">
    <location>
        <begin position="1"/>
        <end position="37"/>
    </location>
</feature>
<accession>A0A9W6GTS1</accession>
<dbReference type="RefSeq" id="WP_281802066.1">
    <property type="nucleotide sequence ID" value="NZ_BSEC01000001.1"/>
</dbReference>
<feature type="compositionally biased region" description="Basic residues" evidence="1">
    <location>
        <begin position="10"/>
        <end position="21"/>
    </location>
</feature>
<feature type="transmembrane region" description="Helical" evidence="2">
    <location>
        <begin position="45"/>
        <end position="67"/>
    </location>
</feature>
<evidence type="ECO:0000313" key="3">
    <source>
        <dbReference type="EMBL" id="GLI92700.1"/>
    </source>
</evidence>
<organism evidence="3 4">
    <name type="scientific">Methylocystis echinoides</name>
    <dbReference type="NCBI Taxonomy" id="29468"/>
    <lineage>
        <taxon>Bacteria</taxon>
        <taxon>Pseudomonadati</taxon>
        <taxon>Pseudomonadota</taxon>
        <taxon>Alphaproteobacteria</taxon>
        <taxon>Hyphomicrobiales</taxon>
        <taxon>Methylocystaceae</taxon>
        <taxon>Methylocystis</taxon>
    </lineage>
</organism>
<proteinExistence type="predicted"/>
<dbReference type="EMBL" id="BSEC01000001">
    <property type="protein sequence ID" value="GLI92700.1"/>
    <property type="molecule type" value="Genomic_DNA"/>
</dbReference>
<reference evidence="3" key="1">
    <citation type="journal article" date="2023" name="Int. J. Syst. Evol. Microbiol.">
        <title>Methylocystis iwaonis sp. nov., a type II methane-oxidizing bacterium from surface soil of a rice paddy field in Japan, and emended description of the genus Methylocystis (ex Whittenbury et al. 1970) Bowman et al. 1993.</title>
        <authorList>
            <person name="Kaise H."/>
            <person name="Sawadogo J.B."/>
            <person name="Alam M.S."/>
            <person name="Ueno C."/>
            <person name="Dianou D."/>
            <person name="Shinjo R."/>
            <person name="Asakawa S."/>
        </authorList>
    </citation>
    <scope>NUCLEOTIDE SEQUENCE</scope>
    <source>
        <strain evidence="3">LMG27198</strain>
    </source>
</reference>
<keyword evidence="4" id="KW-1185">Reference proteome</keyword>
<comment type="caution">
    <text evidence="3">The sequence shown here is derived from an EMBL/GenBank/DDBJ whole genome shotgun (WGS) entry which is preliminary data.</text>
</comment>
<gene>
    <name evidence="3" type="ORF">LMG27198_16920</name>
</gene>